<dbReference type="GO" id="GO:0030414">
    <property type="term" value="F:peptidase inhibitor activity"/>
    <property type="evidence" value="ECO:0007669"/>
    <property type="project" value="InterPro"/>
</dbReference>
<keyword evidence="3" id="KW-1185">Reference proteome</keyword>
<protein>
    <submittedName>
        <fullName evidence="2">Uncharacterized protein</fullName>
    </submittedName>
</protein>
<name>A0A8C3QAE5_GEOPR</name>
<feature type="compositionally biased region" description="Low complexity" evidence="1">
    <location>
        <begin position="54"/>
        <end position="70"/>
    </location>
</feature>
<dbReference type="InterPro" id="IPR008197">
    <property type="entry name" value="WAP_dom"/>
</dbReference>
<proteinExistence type="predicted"/>
<dbReference type="Proteomes" id="UP000694382">
    <property type="component" value="Chromosome 20"/>
</dbReference>
<accession>A0A8C3QAE5</accession>
<dbReference type="SUPFAM" id="SSF57256">
    <property type="entry name" value="Elafin-like"/>
    <property type="match status" value="1"/>
</dbReference>
<feature type="region of interest" description="Disordered" evidence="1">
    <location>
        <begin position="39"/>
        <end position="74"/>
    </location>
</feature>
<reference evidence="2" key="2">
    <citation type="submission" date="2025-08" db="UniProtKB">
        <authorList>
            <consortium name="Ensembl"/>
        </authorList>
    </citation>
    <scope>IDENTIFICATION</scope>
</reference>
<dbReference type="AlphaFoldDB" id="A0A8C3QAE5"/>
<sequence length="133" mass="14577">MLVSRTSHTRTSRGHGSMKAVAALLLVGMLILWAELPTGRRCPGTRHGEEKLRGSSPRRPSLPRSQPVPSAAGSAWSCPPVRFTCALHNPPNQCFVDRHCPRGKKCCLPLLLSPQNFFFWGKGMKQSGFTLAV</sequence>
<dbReference type="Gene3D" id="4.10.75.10">
    <property type="entry name" value="Elafin-like"/>
    <property type="match status" value="1"/>
</dbReference>
<dbReference type="SMART" id="SM00217">
    <property type="entry name" value="WAP"/>
    <property type="match status" value="1"/>
</dbReference>
<dbReference type="GO" id="GO:0005576">
    <property type="term" value="C:extracellular region"/>
    <property type="evidence" value="ECO:0007669"/>
    <property type="project" value="InterPro"/>
</dbReference>
<dbReference type="Ensembl" id="ENSCPVT00000014844.2">
    <property type="protein sequence ID" value="ENSCPVP00000014211.1"/>
    <property type="gene ID" value="ENSCPVG00000010387.2"/>
</dbReference>
<organism evidence="2 3">
    <name type="scientific">Geospiza parvula</name>
    <name type="common">Small tree-finch</name>
    <name type="synonym">Camarhynchus parvulus</name>
    <dbReference type="NCBI Taxonomy" id="87175"/>
    <lineage>
        <taxon>Eukaryota</taxon>
        <taxon>Metazoa</taxon>
        <taxon>Chordata</taxon>
        <taxon>Craniata</taxon>
        <taxon>Vertebrata</taxon>
        <taxon>Euteleostomi</taxon>
        <taxon>Archelosauria</taxon>
        <taxon>Archosauria</taxon>
        <taxon>Dinosauria</taxon>
        <taxon>Saurischia</taxon>
        <taxon>Theropoda</taxon>
        <taxon>Coelurosauria</taxon>
        <taxon>Aves</taxon>
        <taxon>Neognathae</taxon>
        <taxon>Neoaves</taxon>
        <taxon>Telluraves</taxon>
        <taxon>Australaves</taxon>
        <taxon>Passeriformes</taxon>
        <taxon>Thraupidae</taxon>
        <taxon>Camarhynchus</taxon>
    </lineage>
</organism>
<evidence type="ECO:0000256" key="1">
    <source>
        <dbReference type="SAM" id="MobiDB-lite"/>
    </source>
</evidence>
<evidence type="ECO:0000313" key="2">
    <source>
        <dbReference type="Ensembl" id="ENSCPVP00000014211.1"/>
    </source>
</evidence>
<reference evidence="2" key="1">
    <citation type="submission" date="2020-02" db="EMBL/GenBank/DDBJ databases">
        <authorList>
            <person name="Enbody D E."/>
            <person name="Pettersson E M."/>
        </authorList>
    </citation>
    <scope>NUCLEOTIDE SEQUENCE [LARGE SCALE GENOMIC DNA]</scope>
</reference>
<dbReference type="Pfam" id="PF00095">
    <property type="entry name" value="WAP"/>
    <property type="match status" value="1"/>
</dbReference>
<dbReference type="InterPro" id="IPR036645">
    <property type="entry name" value="Elafin-like_sf"/>
</dbReference>
<reference evidence="2" key="3">
    <citation type="submission" date="2025-09" db="UniProtKB">
        <authorList>
            <consortium name="Ensembl"/>
        </authorList>
    </citation>
    <scope>IDENTIFICATION</scope>
</reference>
<evidence type="ECO:0000313" key="3">
    <source>
        <dbReference type="Proteomes" id="UP000694382"/>
    </source>
</evidence>